<evidence type="ECO:0000313" key="1">
    <source>
        <dbReference type="EMBL" id="KAJ7332426.1"/>
    </source>
</evidence>
<proteinExistence type="predicted"/>
<evidence type="ECO:0000313" key="2">
    <source>
        <dbReference type="Proteomes" id="UP001142489"/>
    </source>
</evidence>
<dbReference type="Proteomes" id="UP001142489">
    <property type="component" value="Unassembled WGS sequence"/>
</dbReference>
<gene>
    <name evidence="1" type="ORF">JRQ81_014606</name>
</gene>
<dbReference type="OrthoDB" id="8906724at2759"/>
<sequence length="57" mass="6223">MDAALKCLSLADLRFGTHSFQIGVALMAAALGYGAESIQKLGQWSSQWHRVYVQSLP</sequence>
<dbReference type="EMBL" id="JAPFRF010000005">
    <property type="protein sequence ID" value="KAJ7332426.1"/>
    <property type="molecule type" value="Genomic_DNA"/>
</dbReference>
<protein>
    <submittedName>
        <fullName evidence="1">Uncharacterized protein</fullName>
    </submittedName>
</protein>
<organism evidence="1 2">
    <name type="scientific">Phrynocephalus forsythii</name>
    <dbReference type="NCBI Taxonomy" id="171643"/>
    <lineage>
        <taxon>Eukaryota</taxon>
        <taxon>Metazoa</taxon>
        <taxon>Chordata</taxon>
        <taxon>Craniata</taxon>
        <taxon>Vertebrata</taxon>
        <taxon>Euteleostomi</taxon>
        <taxon>Lepidosauria</taxon>
        <taxon>Squamata</taxon>
        <taxon>Bifurcata</taxon>
        <taxon>Unidentata</taxon>
        <taxon>Episquamata</taxon>
        <taxon>Toxicofera</taxon>
        <taxon>Iguania</taxon>
        <taxon>Acrodonta</taxon>
        <taxon>Agamidae</taxon>
        <taxon>Agaminae</taxon>
        <taxon>Phrynocephalus</taxon>
    </lineage>
</organism>
<keyword evidence="2" id="KW-1185">Reference proteome</keyword>
<reference evidence="1" key="1">
    <citation type="journal article" date="2023" name="DNA Res.">
        <title>Chromosome-level genome assembly of Phrynocephalus forsythii using third-generation DNA sequencing and Hi-C analysis.</title>
        <authorList>
            <person name="Qi Y."/>
            <person name="Zhao W."/>
            <person name="Zhao Y."/>
            <person name="Niu C."/>
            <person name="Cao S."/>
            <person name="Zhang Y."/>
        </authorList>
    </citation>
    <scope>NUCLEOTIDE SEQUENCE</scope>
    <source>
        <tissue evidence="1">Muscle</tissue>
    </source>
</reference>
<dbReference type="AlphaFoldDB" id="A0A9Q0XY00"/>
<feature type="non-terminal residue" evidence="1">
    <location>
        <position position="57"/>
    </location>
</feature>
<accession>A0A9Q0XY00</accession>
<name>A0A9Q0XY00_9SAUR</name>
<comment type="caution">
    <text evidence="1">The sequence shown here is derived from an EMBL/GenBank/DDBJ whole genome shotgun (WGS) entry which is preliminary data.</text>
</comment>